<accession>A0A1V0URA0</accession>
<proteinExistence type="predicted"/>
<evidence type="ECO:0000313" key="1">
    <source>
        <dbReference type="EMBL" id="ARF67616.1"/>
    </source>
</evidence>
<sequence>MGSNKKPFEPEKDFVKVSRALFTLYTRLPDFRANHALIYEYLCDKYNVKYGYAFPTQAQMYDDMRISIPTQSKAIKTLKKYELIDYKRPALGANYVYYIYPPIEDPDEFYKKYPDVPRIKTEEEPPEDILTWL</sequence>
<dbReference type="Proteomes" id="UP000192727">
    <property type="component" value="Chromosome"/>
</dbReference>
<dbReference type="AlphaFoldDB" id="A0A1V0URA0"/>
<protein>
    <recommendedName>
        <fullName evidence="3">Helix-turn-helix domain-containing protein</fullName>
    </recommendedName>
</protein>
<name>A0A1V0URA0_9BACL</name>
<reference evidence="1 2" key="1">
    <citation type="submission" date="2017-03" db="EMBL/GenBank/DDBJ databases">
        <title>Paenibacillus larvae genome sequencing.</title>
        <authorList>
            <person name="Dingman D.W."/>
        </authorList>
    </citation>
    <scope>NUCLEOTIDE SEQUENCE [LARGE SCALE GENOMIC DNA]</scope>
    <source>
        <strain evidence="1 2">SAG 10367</strain>
    </source>
</reference>
<organism evidence="1 2">
    <name type="scientific">Paenibacillus larvae subsp. pulvifaciens</name>
    <dbReference type="NCBI Taxonomy" id="1477"/>
    <lineage>
        <taxon>Bacteria</taxon>
        <taxon>Bacillati</taxon>
        <taxon>Bacillota</taxon>
        <taxon>Bacilli</taxon>
        <taxon>Bacillales</taxon>
        <taxon>Paenibacillaceae</taxon>
        <taxon>Paenibacillus</taxon>
    </lineage>
</organism>
<gene>
    <name evidence="1" type="ORF">B7C51_06900</name>
</gene>
<evidence type="ECO:0000313" key="2">
    <source>
        <dbReference type="Proteomes" id="UP000192727"/>
    </source>
</evidence>
<dbReference type="EMBL" id="CP020557">
    <property type="protein sequence ID" value="ARF67616.1"/>
    <property type="molecule type" value="Genomic_DNA"/>
</dbReference>
<dbReference type="RefSeq" id="WP_083039330.1">
    <property type="nucleotide sequence ID" value="NZ_CP020557.1"/>
</dbReference>
<evidence type="ECO:0008006" key="3">
    <source>
        <dbReference type="Google" id="ProtNLM"/>
    </source>
</evidence>